<dbReference type="EMBL" id="NIVC01001380">
    <property type="protein sequence ID" value="PAA68623.1"/>
    <property type="molecule type" value="Genomic_DNA"/>
</dbReference>
<reference evidence="2 3" key="1">
    <citation type="submission" date="2017-06" db="EMBL/GenBank/DDBJ databases">
        <title>A platform for efficient transgenesis in Macrostomum lignano, a flatworm model organism for stem cell research.</title>
        <authorList>
            <person name="Berezikov E."/>
        </authorList>
    </citation>
    <scope>NUCLEOTIDE SEQUENCE [LARGE SCALE GENOMIC DNA]</scope>
    <source>
        <strain evidence="2">DV1</strain>
        <tissue evidence="2">Whole organism</tissue>
    </source>
</reference>
<dbReference type="Pfam" id="PF03133">
    <property type="entry name" value="TTL"/>
    <property type="match status" value="1"/>
</dbReference>
<evidence type="ECO:0000256" key="1">
    <source>
        <dbReference type="SAM" id="MobiDB-lite"/>
    </source>
</evidence>
<feature type="compositionally biased region" description="Basic and acidic residues" evidence="1">
    <location>
        <begin position="51"/>
        <end position="68"/>
    </location>
</feature>
<evidence type="ECO:0000313" key="2">
    <source>
        <dbReference type="EMBL" id="PAA68623.1"/>
    </source>
</evidence>
<dbReference type="Gene3D" id="3.30.470.20">
    <property type="entry name" value="ATP-grasp fold, B domain"/>
    <property type="match status" value="1"/>
</dbReference>
<comment type="caution">
    <text evidence="2">The sequence shown here is derived from an EMBL/GenBank/DDBJ whole genome shotgun (WGS) entry which is preliminary data.</text>
</comment>
<organism evidence="2 3">
    <name type="scientific">Macrostomum lignano</name>
    <dbReference type="NCBI Taxonomy" id="282301"/>
    <lineage>
        <taxon>Eukaryota</taxon>
        <taxon>Metazoa</taxon>
        <taxon>Spiralia</taxon>
        <taxon>Lophotrochozoa</taxon>
        <taxon>Platyhelminthes</taxon>
        <taxon>Rhabditophora</taxon>
        <taxon>Macrostomorpha</taxon>
        <taxon>Macrostomida</taxon>
        <taxon>Macrostomidae</taxon>
        <taxon>Macrostomum</taxon>
    </lineage>
</organism>
<gene>
    <name evidence="2" type="ORF">BOX15_Mlig027040g1</name>
</gene>
<dbReference type="SUPFAM" id="SSF56059">
    <property type="entry name" value="Glutathione synthetase ATP-binding domain-like"/>
    <property type="match status" value="1"/>
</dbReference>
<dbReference type="PANTHER" id="PTHR46069">
    <property type="entry name" value="TUBULIN TYROSINE LIGASE"/>
    <property type="match status" value="1"/>
</dbReference>
<evidence type="ECO:0000313" key="3">
    <source>
        <dbReference type="Proteomes" id="UP000215902"/>
    </source>
</evidence>
<dbReference type="PANTHER" id="PTHR46069:SF1">
    <property type="entry name" value="CHROMOSOME UNDETERMINED SCAFFOLD_125, WHOLE GENOME SHOTGUN SEQUENCE"/>
    <property type="match status" value="1"/>
</dbReference>
<keyword evidence="3" id="KW-1185">Reference proteome</keyword>
<sequence>MSGKDSIQLGKMKVNANQSGCCGGKANENSAEVPEITPPHMVKPKSGDSGIDERTKVRKENEDKEARKARLAGGALAKSLLDDSKAEPLPPRIRRPGETIHPTWKPAPPPPKMAPLPPRGAKYNEALEHHLNHLPFYNHKRYDRVGILKRIKRIKPLRGLLQNGRYFIDKDRRAEYDPRMDPQALEKYLKQQEKMGRRYRAEGRVNRIVELFMDKVMGWGTSRDLLPPKSIVRGSPYCFMWLGPHLARKMLHQLCAPRDPTLLFETITKEPEDKEFYIINRLPVDSFFKDKENFYGMLSQYVLSPNLVCKARSVDECLYLASLKEDCQDLESKGLVTRRTCVHQNLSLSLKPCLVSNCPNYEKQVCSHLYAFIPETITLNSYTSMLHFSERFQRVEDLKGTIFITKPAYLCNGRGIKFIVELDQFEHFFHMLDGKSTTRHGVVLQRYIECPRLFDRQKFTIRFFLLIIVLEKRRVLGFIHYGIAIFARLPYETVEREDFLPEEEAKEGKKPNLDIPITKRSIGRVTTDKFPSESHLTNYMSPARKARIRQDIFTGRAKMMQADRDNAFYLEEILPNKCNNTASIYIQMLFVGQCILDYMQPIVQDFAGTFQTISIDSLVDARNKLWVLEAGTNIFSGLLTIAPRQRQMMSAIIQESVGITLECVYKTRNNLPLYWDYMNDREDYDAIYFSQDFNLFYETEWSRQSGAIFERRPPPKHLLLEERYEQVDNQRAAAADRRVFNFEKKKSIVRKREEYIAMVKAKHEEES</sequence>
<dbReference type="InterPro" id="IPR004344">
    <property type="entry name" value="TTL/TTLL_fam"/>
</dbReference>
<name>A0A267F4H7_9PLAT</name>
<proteinExistence type="predicted"/>
<protein>
    <submittedName>
        <fullName evidence="2">Uncharacterized protein</fullName>
    </submittedName>
</protein>
<dbReference type="AlphaFoldDB" id="A0A267F4H7"/>
<dbReference type="Proteomes" id="UP000215902">
    <property type="component" value="Unassembled WGS sequence"/>
</dbReference>
<feature type="region of interest" description="Disordered" evidence="1">
    <location>
        <begin position="16"/>
        <end position="111"/>
    </location>
</feature>
<accession>A0A267F4H7</accession>